<dbReference type="RefSeq" id="WP_138363736.1">
    <property type="nucleotide sequence ID" value="NZ_VCEJ01000002.1"/>
</dbReference>
<accession>A0A5R9L2K1</accession>
<dbReference type="Proteomes" id="UP000306402">
    <property type="component" value="Unassembled WGS sequence"/>
</dbReference>
<proteinExistence type="predicted"/>
<name>A0A5R9L2K1_9BACT</name>
<dbReference type="EMBL" id="VCEJ01000002">
    <property type="protein sequence ID" value="TLV02525.1"/>
    <property type="molecule type" value="Genomic_DNA"/>
</dbReference>
<organism evidence="1 2">
    <name type="scientific">Dyadobacter luticola</name>
    <dbReference type="NCBI Taxonomy" id="1979387"/>
    <lineage>
        <taxon>Bacteria</taxon>
        <taxon>Pseudomonadati</taxon>
        <taxon>Bacteroidota</taxon>
        <taxon>Cytophagia</taxon>
        <taxon>Cytophagales</taxon>
        <taxon>Spirosomataceae</taxon>
        <taxon>Dyadobacter</taxon>
    </lineage>
</organism>
<gene>
    <name evidence="1" type="ORF">FEN17_02570</name>
</gene>
<comment type="caution">
    <text evidence="1">The sequence shown here is derived from an EMBL/GenBank/DDBJ whole genome shotgun (WGS) entry which is preliminary data.</text>
</comment>
<evidence type="ECO:0000313" key="1">
    <source>
        <dbReference type="EMBL" id="TLV02525.1"/>
    </source>
</evidence>
<dbReference type="AlphaFoldDB" id="A0A5R9L2K1"/>
<keyword evidence="2" id="KW-1185">Reference proteome</keyword>
<protein>
    <submittedName>
        <fullName evidence="1">Uncharacterized protein</fullName>
    </submittedName>
</protein>
<reference evidence="1 2" key="1">
    <citation type="submission" date="2019-05" db="EMBL/GenBank/DDBJ databases">
        <authorList>
            <person name="Qu J.-H."/>
        </authorList>
    </citation>
    <scope>NUCLEOTIDE SEQUENCE [LARGE SCALE GENOMIC DNA]</scope>
    <source>
        <strain evidence="1 2">T17</strain>
    </source>
</reference>
<evidence type="ECO:0000313" key="2">
    <source>
        <dbReference type="Proteomes" id="UP000306402"/>
    </source>
</evidence>
<sequence>MNPITHLLSSLTGLSAKFSQATIKLGYGETSDVFLANIYPTELLKSDREFRADAGALFAEFIREFEGKNLVFITDDNFTKLEEPLFEWRAGIMTSSTADQPPQVLIGTH</sequence>